<sequence length="304" mass="34712">MIADKLNWNDLRYFVEVAHRGRLLTAAKRLGVNHTTVARRISALENALEVKLFEQDESGYHLTDVGENLLPLAQQMEDISELAKERAQLSGQSLSGNIRIGAPDGFGNSFLSEQITEFLIENSGLTIELLPVPLTHNLLKREVDLYITFEETTNKNIFCRKITDYKLYLYTSQKFIEANNIDLTDAGEITSAPFASYVDDILYTEHLSFNKHINSNLNNQFQSSTFNAQQQFVANGGGFGVLAYYMACKDPRLIPVFTDKYSFTRSYWMQTPLELRRLASVRKLEKKIMTQARQNQAQFMPEDI</sequence>
<keyword evidence="3" id="KW-0238">DNA-binding</keyword>
<dbReference type="Gene3D" id="3.40.190.290">
    <property type="match status" value="1"/>
</dbReference>
<proteinExistence type="inferred from homology"/>
<gene>
    <name evidence="6" type="ORF">ACFSKO_01160</name>
</gene>
<dbReference type="Pfam" id="PF00126">
    <property type="entry name" value="HTH_1"/>
    <property type="match status" value="1"/>
</dbReference>
<evidence type="ECO:0000256" key="4">
    <source>
        <dbReference type="ARBA" id="ARBA00023163"/>
    </source>
</evidence>
<dbReference type="PROSITE" id="PS50931">
    <property type="entry name" value="HTH_LYSR"/>
    <property type="match status" value="1"/>
</dbReference>
<dbReference type="EMBL" id="JBHUII010000001">
    <property type="protein sequence ID" value="MFD2204197.1"/>
    <property type="molecule type" value="Genomic_DNA"/>
</dbReference>
<dbReference type="PANTHER" id="PTHR30579:SF3">
    <property type="entry name" value="TRANSCRIPTIONAL REGULATORY PROTEIN"/>
    <property type="match status" value="1"/>
</dbReference>
<dbReference type="InterPro" id="IPR036390">
    <property type="entry name" value="WH_DNA-bd_sf"/>
</dbReference>
<protein>
    <submittedName>
        <fullName evidence="6">LysR family transcriptional regulator</fullName>
    </submittedName>
</protein>
<dbReference type="SUPFAM" id="SSF46785">
    <property type="entry name" value="Winged helix' DNA-binding domain"/>
    <property type="match status" value="1"/>
</dbReference>
<evidence type="ECO:0000259" key="5">
    <source>
        <dbReference type="PROSITE" id="PS50931"/>
    </source>
</evidence>
<reference evidence="7" key="1">
    <citation type="journal article" date="2019" name="Int. J. Syst. Evol. Microbiol.">
        <title>The Global Catalogue of Microorganisms (GCM) 10K type strain sequencing project: providing services to taxonomists for standard genome sequencing and annotation.</title>
        <authorList>
            <consortium name="The Broad Institute Genomics Platform"/>
            <consortium name="The Broad Institute Genome Sequencing Center for Infectious Disease"/>
            <person name="Wu L."/>
            <person name="Ma J."/>
        </authorList>
    </citation>
    <scope>NUCLEOTIDE SEQUENCE [LARGE SCALE GENOMIC DNA]</scope>
    <source>
        <strain evidence="7">CGMCC 4.7192</strain>
    </source>
</reference>
<evidence type="ECO:0000313" key="6">
    <source>
        <dbReference type="EMBL" id="MFD2204197.1"/>
    </source>
</evidence>
<feature type="domain" description="HTH lysR-type" evidence="5">
    <location>
        <begin position="6"/>
        <end position="63"/>
    </location>
</feature>
<dbReference type="SUPFAM" id="SSF53850">
    <property type="entry name" value="Periplasmic binding protein-like II"/>
    <property type="match status" value="1"/>
</dbReference>
<organism evidence="6 7">
    <name type="scientific">Kiloniella antarctica</name>
    <dbReference type="NCBI Taxonomy" id="1550907"/>
    <lineage>
        <taxon>Bacteria</taxon>
        <taxon>Pseudomonadati</taxon>
        <taxon>Pseudomonadota</taxon>
        <taxon>Alphaproteobacteria</taxon>
        <taxon>Rhodospirillales</taxon>
        <taxon>Kiloniellaceae</taxon>
        <taxon>Kiloniella</taxon>
    </lineage>
</organism>
<dbReference type="InterPro" id="IPR036388">
    <property type="entry name" value="WH-like_DNA-bd_sf"/>
</dbReference>
<dbReference type="Pfam" id="PF03466">
    <property type="entry name" value="LysR_substrate"/>
    <property type="match status" value="1"/>
</dbReference>
<dbReference type="InterPro" id="IPR050176">
    <property type="entry name" value="LTTR"/>
</dbReference>
<dbReference type="PANTHER" id="PTHR30579">
    <property type="entry name" value="TRANSCRIPTIONAL REGULATOR"/>
    <property type="match status" value="1"/>
</dbReference>
<evidence type="ECO:0000256" key="2">
    <source>
        <dbReference type="ARBA" id="ARBA00023015"/>
    </source>
</evidence>
<dbReference type="Gene3D" id="1.10.10.10">
    <property type="entry name" value="Winged helix-like DNA-binding domain superfamily/Winged helix DNA-binding domain"/>
    <property type="match status" value="1"/>
</dbReference>
<dbReference type="CDD" id="cd05466">
    <property type="entry name" value="PBP2_LTTR_substrate"/>
    <property type="match status" value="1"/>
</dbReference>
<keyword evidence="2" id="KW-0805">Transcription regulation</keyword>
<dbReference type="RefSeq" id="WP_380247525.1">
    <property type="nucleotide sequence ID" value="NZ_JBHUII010000001.1"/>
</dbReference>
<comment type="caution">
    <text evidence="6">The sequence shown here is derived from an EMBL/GenBank/DDBJ whole genome shotgun (WGS) entry which is preliminary data.</text>
</comment>
<accession>A0ABW5BDN3</accession>
<dbReference type="InterPro" id="IPR000847">
    <property type="entry name" value="LysR_HTH_N"/>
</dbReference>
<keyword evidence="4" id="KW-0804">Transcription</keyword>
<dbReference type="Proteomes" id="UP001597294">
    <property type="component" value="Unassembled WGS sequence"/>
</dbReference>
<name>A0ABW5BDN3_9PROT</name>
<evidence type="ECO:0000256" key="3">
    <source>
        <dbReference type="ARBA" id="ARBA00023125"/>
    </source>
</evidence>
<keyword evidence="7" id="KW-1185">Reference proteome</keyword>
<evidence type="ECO:0000256" key="1">
    <source>
        <dbReference type="ARBA" id="ARBA00009437"/>
    </source>
</evidence>
<dbReference type="InterPro" id="IPR005119">
    <property type="entry name" value="LysR_subst-bd"/>
</dbReference>
<evidence type="ECO:0000313" key="7">
    <source>
        <dbReference type="Proteomes" id="UP001597294"/>
    </source>
</evidence>
<comment type="similarity">
    <text evidence="1">Belongs to the LysR transcriptional regulatory family.</text>
</comment>